<evidence type="ECO:0000259" key="6">
    <source>
        <dbReference type="PROSITE" id="PS50850"/>
    </source>
</evidence>
<dbReference type="InterPro" id="IPR020846">
    <property type="entry name" value="MFS_dom"/>
</dbReference>
<dbReference type="GO" id="GO:0046943">
    <property type="term" value="F:carboxylic acid transmembrane transporter activity"/>
    <property type="evidence" value="ECO:0007669"/>
    <property type="project" value="TreeGrafter"/>
</dbReference>
<feature type="transmembrane region" description="Helical" evidence="5">
    <location>
        <begin position="292"/>
        <end position="312"/>
    </location>
</feature>
<dbReference type="InterPro" id="IPR036259">
    <property type="entry name" value="MFS_trans_sf"/>
</dbReference>
<accession>A0A139A5J6</accession>
<feature type="transmembrane region" description="Helical" evidence="5">
    <location>
        <begin position="419"/>
        <end position="441"/>
    </location>
</feature>
<keyword evidence="2 5" id="KW-0812">Transmembrane</keyword>
<dbReference type="OrthoDB" id="5296287at2759"/>
<feature type="transmembrane region" description="Helical" evidence="5">
    <location>
        <begin position="201"/>
        <end position="220"/>
    </location>
</feature>
<dbReference type="OMA" id="SWVGGYV"/>
<evidence type="ECO:0000313" key="8">
    <source>
        <dbReference type="Proteomes" id="UP000070544"/>
    </source>
</evidence>
<dbReference type="STRING" id="1344416.A0A139A5J6"/>
<reference evidence="7 8" key="1">
    <citation type="journal article" date="2015" name="Genome Biol. Evol.">
        <title>Phylogenomic analyses indicate that early fungi evolved digesting cell walls of algal ancestors of land plants.</title>
        <authorList>
            <person name="Chang Y."/>
            <person name="Wang S."/>
            <person name="Sekimoto S."/>
            <person name="Aerts A.L."/>
            <person name="Choi C."/>
            <person name="Clum A."/>
            <person name="LaButti K.M."/>
            <person name="Lindquist E.A."/>
            <person name="Yee Ngan C."/>
            <person name="Ohm R.A."/>
            <person name="Salamov A.A."/>
            <person name="Grigoriev I.V."/>
            <person name="Spatafora J.W."/>
            <person name="Berbee M.L."/>
        </authorList>
    </citation>
    <scope>NUCLEOTIDE SEQUENCE [LARGE SCALE GENOMIC DNA]</scope>
    <source>
        <strain evidence="7 8">JEL478</strain>
    </source>
</reference>
<dbReference type="GO" id="GO:0005886">
    <property type="term" value="C:plasma membrane"/>
    <property type="evidence" value="ECO:0007669"/>
    <property type="project" value="TreeGrafter"/>
</dbReference>
<dbReference type="SUPFAM" id="SSF103473">
    <property type="entry name" value="MFS general substrate transporter"/>
    <property type="match status" value="1"/>
</dbReference>
<feature type="transmembrane region" description="Helical" evidence="5">
    <location>
        <begin position="114"/>
        <end position="138"/>
    </location>
</feature>
<dbReference type="PROSITE" id="PS50850">
    <property type="entry name" value="MFS"/>
    <property type="match status" value="1"/>
</dbReference>
<gene>
    <name evidence="7" type="ORF">M427DRAFT_101628</name>
</gene>
<evidence type="ECO:0000256" key="5">
    <source>
        <dbReference type="SAM" id="Phobius"/>
    </source>
</evidence>
<dbReference type="PROSITE" id="PS00217">
    <property type="entry name" value="SUGAR_TRANSPORT_2"/>
    <property type="match status" value="1"/>
</dbReference>
<evidence type="ECO:0000256" key="3">
    <source>
        <dbReference type="ARBA" id="ARBA00022989"/>
    </source>
</evidence>
<dbReference type="PANTHER" id="PTHR23508:SF10">
    <property type="entry name" value="CARBOXYLIC ACID TRANSPORTER PROTEIN HOMOLOG"/>
    <property type="match status" value="1"/>
</dbReference>
<feature type="domain" description="Major facilitator superfamily (MFS) profile" evidence="6">
    <location>
        <begin position="45"/>
        <end position="444"/>
    </location>
</feature>
<feature type="transmembrane region" description="Helical" evidence="5">
    <location>
        <begin position="255"/>
        <end position="272"/>
    </location>
</feature>
<comment type="subcellular location">
    <subcellularLocation>
        <location evidence="1">Membrane</location>
        <topology evidence="1">Multi-pass membrane protein</topology>
    </subcellularLocation>
</comment>
<keyword evidence="3 5" id="KW-1133">Transmembrane helix</keyword>
<dbReference type="InterPro" id="IPR005829">
    <property type="entry name" value="Sugar_transporter_CS"/>
</dbReference>
<dbReference type="CDD" id="cd17316">
    <property type="entry name" value="MFS_SV2_like"/>
    <property type="match status" value="1"/>
</dbReference>
<keyword evidence="4 5" id="KW-0472">Membrane</keyword>
<evidence type="ECO:0000256" key="2">
    <source>
        <dbReference type="ARBA" id="ARBA00022692"/>
    </source>
</evidence>
<dbReference type="Pfam" id="PF07690">
    <property type="entry name" value="MFS_1"/>
    <property type="match status" value="1"/>
</dbReference>
<sequence>MSARESTISLKNAKVALKKLVTEPIRKPESPIALLSKLSPKQWVVFTAAFLGWALDAMDYFLLTLAVSDISKEFGTSDSAVTSAITLTLLLRPVGALIFGLAGDKWGRRYPLMINVIMYSILELATGFCPNFASFLVVRSLFGIAMGGEWGLGASLAMEAIPAECRGLFSGILQQGYATGNLISSGLFSLVYMYYPSNWRALFYIGCFPAVLIIVIRFLVPESEAYQNQEKRRAATHSNFLADLGITMKLYWPRAIYCILLMTFFNFFSHGSQDLFPTYITKQLGYSSSDKAATVAISSTGAIIGGTLIGFLGQYFGRRRAIIFSAFCAGVLIYPWAFSSSKAGIQGAGFAMQFFVQGAWGCVPSYLTEISPPSIRATFPGLMYNTGNMISAASAQIEAAIADNYPTRDYKGGSVPNYALTQAIFIAFTVVALIVTISIGVEDRDANLVTGDVQVADISEDGTDTKENLMLEEGNGAVEENK</sequence>
<evidence type="ECO:0000256" key="4">
    <source>
        <dbReference type="ARBA" id="ARBA00023136"/>
    </source>
</evidence>
<feature type="transmembrane region" description="Helical" evidence="5">
    <location>
        <begin position="321"/>
        <end position="338"/>
    </location>
</feature>
<feature type="transmembrane region" description="Helical" evidence="5">
    <location>
        <begin position="43"/>
        <end position="63"/>
    </location>
</feature>
<protein>
    <submittedName>
        <fullName evidence="7">MFS general substrate transporter</fullName>
    </submittedName>
</protein>
<organism evidence="7 8">
    <name type="scientific">Gonapodya prolifera (strain JEL478)</name>
    <name type="common">Monoblepharis prolifera</name>
    <dbReference type="NCBI Taxonomy" id="1344416"/>
    <lineage>
        <taxon>Eukaryota</taxon>
        <taxon>Fungi</taxon>
        <taxon>Fungi incertae sedis</taxon>
        <taxon>Chytridiomycota</taxon>
        <taxon>Chytridiomycota incertae sedis</taxon>
        <taxon>Monoblepharidomycetes</taxon>
        <taxon>Monoblepharidales</taxon>
        <taxon>Gonapodyaceae</taxon>
        <taxon>Gonapodya</taxon>
    </lineage>
</organism>
<dbReference type="EMBL" id="KQ965791">
    <property type="protein sequence ID" value="KXS12087.1"/>
    <property type="molecule type" value="Genomic_DNA"/>
</dbReference>
<dbReference type="AlphaFoldDB" id="A0A139A5J6"/>
<dbReference type="Gene3D" id="1.20.1250.20">
    <property type="entry name" value="MFS general substrate transporter like domains"/>
    <property type="match status" value="2"/>
</dbReference>
<name>A0A139A5J6_GONPJ</name>
<dbReference type="PANTHER" id="PTHR23508">
    <property type="entry name" value="CARBOXYLIC ACID TRANSPORTER PROTEIN HOMOLOG"/>
    <property type="match status" value="1"/>
</dbReference>
<dbReference type="Proteomes" id="UP000070544">
    <property type="component" value="Unassembled WGS sequence"/>
</dbReference>
<evidence type="ECO:0000256" key="1">
    <source>
        <dbReference type="ARBA" id="ARBA00004141"/>
    </source>
</evidence>
<proteinExistence type="predicted"/>
<dbReference type="InterPro" id="IPR011701">
    <property type="entry name" value="MFS"/>
</dbReference>
<evidence type="ECO:0000313" key="7">
    <source>
        <dbReference type="EMBL" id="KXS12087.1"/>
    </source>
</evidence>
<feature type="transmembrane region" description="Helical" evidence="5">
    <location>
        <begin position="83"/>
        <end position="102"/>
    </location>
</feature>
<keyword evidence="8" id="KW-1185">Reference proteome</keyword>